<feature type="region of interest" description="Disordered" evidence="1">
    <location>
        <begin position="497"/>
        <end position="540"/>
    </location>
</feature>
<accession>A0A165RK06</accession>
<evidence type="ECO:0000313" key="2">
    <source>
        <dbReference type="EMBL" id="KZT70852.1"/>
    </source>
</evidence>
<sequence length="674" mass="76362">MAIQSSPLCTLPLELLVDIALEVALLRTPQGPPSGIVPLLLSCKAIHRSLALDRCATLYARVYRITFDIRAPRRRLSDDNLHVQNYAAQFKKCCIALKRLRQGDLDSDSLEDDLWTAWLMALEDDGKNNKQLDWACLDDLLHRFVLTRLWDGREQCDNWPSESAINALAVWLFWYRLSSDKLDALTNEQRSRILDLVRPYALIVPRYPPFHAPDCHFTLPMRPDRARLTDWQKIPTPHGFWPLYRTPEHSIHYVEHYGCQLEIAEPLLALGAQLLFFTLYWQPLIIRPDLPADRAQALALGHTGVRETQADLLEYNSGSPVKLVERTPADWDWYSGLTDEERKKEDAPRWTRGMRSPSAKWECDFNRLIGCVDPYSARPITVTYTYGTLTGLWKGLHLSPNTDQYFAAVRAARFPADFSAENPHLFMHPVYLQLREHHCISPARPSPCGGNPNDNDDGINHAWLPSSLEVREVNGIVRLCDLQRPSEPAAVYETYVEGKKNSHNPETSSSDASHSRTPELGPSSSDRSSADGGREPQNARAAVNAALDCDQDVDELIDELMMEGSSSPSEDDEYEGDYKRETTCTGVQDIIITGQTLPRHGDAWHHFQCYGRIRPWDGLVALVRVPVQPHAGLGVYIFRGYVIGGRNLVGSWRVRTYHTRAVPLEGPFVMSRVE</sequence>
<reference evidence="2 3" key="1">
    <citation type="journal article" date="2016" name="Mol. Biol. Evol.">
        <title>Comparative Genomics of Early-Diverging Mushroom-Forming Fungi Provides Insights into the Origins of Lignocellulose Decay Capabilities.</title>
        <authorList>
            <person name="Nagy L.G."/>
            <person name="Riley R."/>
            <person name="Tritt A."/>
            <person name="Adam C."/>
            <person name="Daum C."/>
            <person name="Floudas D."/>
            <person name="Sun H."/>
            <person name="Yadav J.S."/>
            <person name="Pangilinan J."/>
            <person name="Larsson K.H."/>
            <person name="Matsuura K."/>
            <person name="Barry K."/>
            <person name="Labutti K."/>
            <person name="Kuo R."/>
            <person name="Ohm R.A."/>
            <person name="Bhattacharya S.S."/>
            <person name="Shirouzu T."/>
            <person name="Yoshinaga Y."/>
            <person name="Martin F.M."/>
            <person name="Grigoriev I.V."/>
            <person name="Hibbett D.S."/>
        </authorList>
    </citation>
    <scope>NUCLEOTIDE SEQUENCE [LARGE SCALE GENOMIC DNA]</scope>
    <source>
        <strain evidence="2 3">L-15889</strain>
    </source>
</reference>
<protein>
    <recommendedName>
        <fullName evidence="4">F-box domain-containing protein</fullName>
    </recommendedName>
</protein>
<dbReference type="AlphaFoldDB" id="A0A165RK06"/>
<name>A0A165RK06_9APHY</name>
<evidence type="ECO:0000313" key="3">
    <source>
        <dbReference type="Proteomes" id="UP000076727"/>
    </source>
</evidence>
<organism evidence="2 3">
    <name type="scientific">Daedalea quercina L-15889</name>
    <dbReference type="NCBI Taxonomy" id="1314783"/>
    <lineage>
        <taxon>Eukaryota</taxon>
        <taxon>Fungi</taxon>
        <taxon>Dikarya</taxon>
        <taxon>Basidiomycota</taxon>
        <taxon>Agaricomycotina</taxon>
        <taxon>Agaricomycetes</taxon>
        <taxon>Polyporales</taxon>
        <taxon>Fomitopsis</taxon>
    </lineage>
</organism>
<dbReference type="STRING" id="1314783.A0A165RK06"/>
<proteinExistence type="predicted"/>
<evidence type="ECO:0000256" key="1">
    <source>
        <dbReference type="SAM" id="MobiDB-lite"/>
    </source>
</evidence>
<evidence type="ECO:0008006" key="4">
    <source>
        <dbReference type="Google" id="ProtNLM"/>
    </source>
</evidence>
<gene>
    <name evidence="2" type="ORF">DAEQUDRAFT_667087</name>
</gene>
<dbReference type="OrthoDB" id="5595695at2759"/>
<keyword evidence="3" id="KW-1185">Reference proteome</keyword>
<dbReference type="EMBL" id="KV429049">
    <property type="protein sequence ID" value="KZT70852.1"/>
    <property type="molecule type" value="Genomic_DNA"/>
</dbReference>
<dbReference type="Proteomes" id="UP000076727">
    <property type="component" value="Unassembled WGS sequence"/>
</dbReference>